<keyword evidence="1" id="KW-0046">Antibiotic resistance</keyword>
<dbReference type="InterPro" id="IPR000335">
    <property type="entry name" value="Bleomycin-R"/>
</dbReference>
<dbReference type="EMBL" id="JALPQF010000004">
    <property type="protein sequence ID" value="MCK8479980.1"/>
    <property type="molecule type" value="Genomic_DNA"/>
</dbReference>
<reference evidence="3" key="1">
    <citation type="submission" date="2022-04" db="EMBL/GenBank/DDBJ databases">
        <authorList>
            <person name="Ren T."/>
        </authorList>
    </citation>
    <scope>NUCLEOTIDE SEQUENCE</scope>
    <source>
        <strain evidence="3">F63249</strain>
    </source>
</reference>
<dbReference type="Pfam" id="PF00903">
    <property type="entry name" value="Glyoxalase"/>
    <property type="match status" value="1"/>
</dbReference>
<protein>
    <submittedName>
        <fullName evidence="3">VOC family protein</fullName>
    </submittedName>
</protein>
<sequence length="120" mass="14076">MERQKHLLRGIPVLASLDIHKTVEFYKTNLGFNRIGYLDTNYAIIARDQFVLHFWKCDNKIHPENTSCYVDVENIDVLYEELKQFDVIHPNGSLENKPYGMREFSILDNDGNLIKFGQEL</sequence>
<evidence type="ECO:0000313" key="3">
    <source>
        <dbReference type="EMBL" id="MCK8479980.1"/>
    </source>
</evidence>
<organism evidence="3 4">
    <name type="scientific">Psychroserpens algicola</name>
    <dbReference type="NCBI Taxonomy" id="1719034"/>
    <lineage>
        <taxon>Bacteria</taxon>
        <taxon>Pseudomonadati</taxon>
        <taxon>Bacteroidota</taxon>
        <taxon>Flavobacteriia</taxon>
        <taxon>Flavobacteriales</taxon>
        <taxon>Flavobacteriaceae</taxon>
        <taxon>Psychroserpens</taxon>
    </lineage>
</organism>
<keyword evidence="4" id="KW-1185">Reference proteome</keyword>
<dbReference type="InterPro" id="IPR004360">
    <property type="entry name" value="Glyas_Fos-R_dOase_dom"/>
</dbReference>
<evidence type="ECO:0000259" key="2">
    <source>
        <dbReference type="Pfam" id="PF00903"/>
    </source>
</evidence>
<feature type="domain" description="Glyoxalase/fosfomycin resistance/dioxygenase" evidence="2">
    <location>
        <begin position="14"/>
        <end position="116"/>
    </location>
</feature>
<gene>
    <name evidence="3" type="ORF">MUY34_05065</name>
</gene>
<comment type="caution">
    <text evidence="3">The sequence shown here is derived from an EMBL/GenBank/DDBJ whole genome shotgun (WGS) entry which is preliminary data.</text>
</comment>
<evidence type="ECO:0000256" key="1">
    <source>
        <dbReference type="ARBA" id="ARBA00023251"/>
    </source>
</evidence>
<accession>A0ABT0H802</accession>
<dbReference type="RefSeq" id="WP_248412198.1">
    <property type="nucleotide sequence ID" value="NZ_JALPQF010000004.1"/>
</dbReference>
<proteinExistence type="predicted"/>
<dbReference type="CDD" id="cd08349">
    <property type="entry name" value="BLMA_like"/>
    <property type="match status" value="1"/>
</dbReference>
<name>A0ABT0H802_9FLAO</name>
<dbReference type="Gene3D" id="3.10.180.10">
    <property type="entry name" value="2,3-Dihydroxybiphenyl 1,2-Dioxygenase, domain 1"/>
    <property type="match status" value="1"/>
</dbReference>
<evidence type="ECO:0000313" key="4">
    <source>
        <dbReference type="Proteomes" id="UP001203687"/>
    </source>
</evidence>
<dbReference type="InterPro" id="IPR029068">
    <property type="entry name" value="Glyas_Bleomycin-R_OHBP_Dase"/>
</dbReference>
<dbReference type="SUPFAM" id="SSF54593">
    <property type="entry name" value="Glyoxalase/Bleomycin resistance protein/Dihydroxybiphenyl dioxygenase"/>
    <property type="match status" value="1"/>
</dbReference>
<dbReference type="Proteomes" id="UP001203687">
    <property type="component" value="Unassembled WGS sequence"/>
</dbReference>